<dbReference type="EMBL" id="FPKU01000001">
    <property type="protein sequence ID" value="SFZ82374.1"/>
    <property type="molecule type" value="Genomic_DNA"/>
</dbReference>
<evidence type="ECO:0000256" key="1">
    <source>
        <dbReference type="SAM" id="MobiDB-lite"/>
    </source>
</evidence>
<sequence length="961" mass="97990">MADQADKSDDLIAELARLMASTAPASDEKAPSTTKVTPPPAPAAPSRIRIPGMDTPVDVPAAPPKAAASPKPVGQAPAPQSAPVNPAPAQQRPATPTIRIPGMDQPLAVGPAPKPAIDASASARPPAEKLAAEKPPTVAPAAPRVGEMPTQKAAAPLVQAPSVAPAQPQASKFDFGALPDLKPVVNTEPLSVLQKKQASPEAQVQSSSAEATVEPKPEARDTAPMLRPSVHPEGQAAETARPAPAVSPDAPPQQSRFEPRIPGGPSIAARPDALPVEPVKPEPTPVADELPAFTRAEAREPGPLRFESPKVEAPRIEIPAISVAKSEQSRPEPQRAAASEPQRRIEPTLDIGSEPRRAPNPQPASGAPSTAGDFDFDFGFGSGTPQVSGQGPATAKSAEADAGSNVLDPIAALIRADLDAADARAAAAPLPRVNLDSIEQRQPPVQRANPVPPSMLQSMRGPSPARREPDADSFAVPPISPHHGHDRARAAADDFDDPMAEIESLIGEAVRVDLTPRDIVPPKPQATSAAPTGAVRQPPSQGAPAAPVVPPLGSQFPPRKSAIKEPDAGVEAAEQAILAAAAATGSEIGRVAAEAAPKEGKYRRERRQKAARSEGSGLRPFIGLALAGVLLVAASLGLYWVLNTGREDGAAPVLSADAGPAKVAAPATSTTTEQQSVVFNQLDGVTASGGEQLVPRDETNVADVIAEVPPSAAGEGGENELANRKVRTVTVRPDGTIVSSDDAVAGTSALPVDRPNVPQLPGGLAAQSELLAATENQPRTILPNASGATPAGSPPAGTLALGPSTAVPAVTPDAPVSINPEATLNTALVAPVPQPRLTNRESRLAALAAAQPASNPVTAVIGQPAAPAAAPAATVSSGGNANAYVQMMSLPTEGEARQQAGIIQSRWGSLFNGQGLVIQRAELNGGRVTYRVRLPANSLQSATQICAAIKSNGGDCFATNS</sequence>
<feature type="region of interest" description="Disordered" evidence="1">
    <location>
        <begin position="1"/>
        <end position="167"/>
    </location>
</feature>
<accession>A0A1K2HUZ5</accession>
<feature type="compositionally biased region" description="Low complexity" evidence="1">
    <location>
        <begin position="537"/>
        <end position="554"/>
    </location>
</feature>
<dbReference type="STRING" id="665118.SAMN02983003_1041"/>
<feature type="compositionally biased region" description="Low complexity" evidence="1">
    <location>
        <begin position="153"/>
        <end position="167"/>
    </location>
</feature>
<dbReference type="RefSeq" id="WP_072339603.1">
    <property type="nucleotide sequence ID" value="NZ_FPKU01000001.1"/>
</dbReference>
<feature type="compositionally biased region" description="Polar residues" evidence="1">
    <location>
        <begin position="194"/>
        <end position="210"/>
    </location>
</feature>
<evidence type="ECO:0008006" key="5">
    <source>
        <dbReference type="Google" id="ProtNLM"/>
    </source>
</evidence>
<reference evidence="3 4" key="1">
    <citation type="submission" date="2016-11" db="EMBL/GenBank/DDBJ databases">
        <authorList>
            <person name="Jaros S."/>
            <person name="Januszkiewicz K."/>
            <person name="Wedrychowicz H."/>
        </authorList>
    </citation>
    <scope>NUCLEOTIDE SEQUENCE [LARGE SCALE GENOMIC DNA]</scope>
    <source>
        <strain evidence="3 4">ATCC 23634</strain>
    </source>
</reference>
<feature type="region of interest" description="Disordered" evidence="1">
    <location>
        <begin position="516"/>
        <end position="566"/>
    </location>
</feature>
<feature type="region of interest" description="Disordered" evidence="1">
    <location>
        <begin position="429"/>
        <end position="489"/>
    </location>
</feature>
<evidence type="ECO:0000313" key="4">
    <source>
        <dbReference type="Proteomes" id="UP000183447"/>
    </source>
</evidence>
<evidence type="ECO:0000313" key="3">
    <source>
        <dbReference type="EMBL" id="SFZ82374.1"/>
    </source>
</evidence>
<dbReference type="AlphaFoldDB" id="A0A1K2HUZ5"/>
<gene>
    <name evidence="3" type="ORF">SAMN02983003_1041</name>
</gene>
<keyword evidence="2" id="KW-0812">Transmembrane</keyword>
<feature type="compositionally biased region" description="Basic and acidic residues" evidence="1">
    <location>
        <begin position="341"/>
        <end position="357"/>
    </location>
</feature>
<feature type="compositionally biased region" description="Basic and acidic residues" evidence="1">
    <location>
        <begin position="296"/>
        <end position="315"/>
    </location>
</feature>
<organism evidence="3 4">
    <name type="scientific">Devosia enhydra</name>
    <dbReference type="NCBI Taxonomy" id="665118"/>
    <lineage>
        <taxon>Bacteria</taxon>
        <taxon>Pseudomonadati</taxon>
        <taxon>Pseudomonadota</taxon>
        <taxon>Alphaproteobacteria</taxon>
        <taxon>Hyphomicrobiales</taxon>
        <taxon>Devosiaceae</taxon>
        <taxon>Devosia</taxon>
    </lineage>
</organism>
<dbReference type="OrthoDB" id="7338235at2"/>
<feature type="compositionally biased region" description="Low complexity" evidence="1">
    <location>
        <begin position="87"/>
        <end position="97"/>
    </location>
</feature>
<keyword evidence="2" id="KW-1133">Transmembrane helix</keyword>
<evidence type="ECO:0000256" key="2">
    <source>
        <dbReference type="SAM" id="Phobius"/>
    </source>
</evidence>
<keyword evidence="2" id="KW-0472">Membrane</keyword>
<protein>
    <recommendedName>
        <fullName evidence="5">Sporulation related domain-containing protein</fullName>
    </recommendedName>
</protein>
<feature type="compositionally biased region" description="Basic and acidic residues" evidence="1">
    <location>
        <begin position="1"/>
        <end position="10"/>
    </location>
</feature>
<dbReference type="Proteomes" id="UP000183447">
    <property type="component" value="Unassembled WGS sequence"/>
</dbReference>
<feature type="region of interest" description="Disordered" evidence="1">
    <location>
        <begin position="191"/>
        <end position="403"/>
    </location>
</feature>
<feature type="transmembrane region" description="Helical" evidence="2">
    <location>
        <begin position="621"/>
        <end position="642"/>
    </location>
</feature>
<proteinExistence type="predicted"/>
<keyword evidence="4" id="KW-1185">Reference proteome</keyword>
<name>A0A1K2HUZ5_9HYPH</name>